<keyword evidence="2" id="KW-0597">Phosphoprotein</keyword>
<evidence type="ECO:0000256" key="3">
    <source>
        <dbReference type="PROSITE-ProRule" id="PRU01091"/>
    </source>
</evidence>
<dbReference type="SUPFAM" id="SSF52172">
    <property type="entry name" value="CheY-like"/>
    <property type="match status" value="1"/>
</dbReference>
<dbReference type="InterPro" id="IPR011006">
    <property type="entry name" value="CheY-like_superfamily"/>
</dbReference>
<evidence type="ECO:0000256" key="2">
    <source>
        <dbReference type="PROSITE-ProRule" id="PRU00169"/>
    </source>
</evidence>
<dbReference type="PROSITE" id="PS51755">
    <property type="entry name" value="OMPR_PHOB"/>
    <property type="match status" value="1"/>
</dbReference>
<evidence type="ECO:0000259" key="4">
    <source>
        <dbReference type="PROSITE" id="PS50110"/>
    </source>
</evidence>
<keyword evidence="1 3" id="KW-0238">DNA-binding</keyword>
<accession>A0ABR8SGU1</accession>
<dbReference type="SMART" id="SM00862">
    <property type="entry name" value="Trans_reg_C"/>
    <property type="match status" value="1"/>
</dbReference>
<sequence length="230" mass="25824">MKHILLIEDDSGIAAYISSNLEKSNYQLTHITDGSAGLKTALSQKWDCVLLDRMLPLDVDGIDILKALRALGNTTPVIIVSALEKTDERIRCLKAGADDYLPKPFFIDELEARIEAVIRRSNHLHAPAVHTMQIGNLHIDLLTHTAYRGEEKIILNPREFKLLAYLIKNAGQTVTRSMVLENVWEYDFQPETNIIDVHISHLRQKIDEKGASSLIRTVRGKGYSIHAPAP</sequence>
<dbReference type="EMBL" id="JACSQK010000012">
    <property type="protein sequence ID" value="MBD7962354.1"/>
    <property type="molecule type" value="Genomic_DNA"/>
</dbReference>
<dbReference type="RefSeq" id="WP_191724767.1">
    <property type="nucleotide sequence ID" value="NZ_JACSQK010000012.1"/>
</dbReference>
<dbReference type="SMART" id="SM00448">
    <property type="entry name" value="REC"/>
    <property type="match status" value="1"/>
</dbReference>
<feature type="domain" description="OmpR/PhoB-type" evidence="5">
    <location>
        <begin position="129"/>
        <end position="227"/>
    </location>
</feature>
<name>A0ABR8SGU1_9BURK</name>
<dbReference type="InterPro" id="IPR036388">
    <property type="entry name" value="WH-like_DNA-bd_sf"/>
</dbReference>
<organism evidence="6 7">
    <name type="scientific">Comamonas avium</name>
    <dbReference type="NCBI Taxonomy" id="2762231"/>
    <lineage>
        <taxon>Bacteria</taxon>
        <taxon>Pseudomonadati</taxon>
        <taxon>Pseudomonadota</taxon>
        <taxon>Betaproteobacteria</taxon>
        <taxon>Burkholderiales</taxon>
        <taxon>Comamonadaceae</taxon>
        <taxon>Comamonas</taxon>
    </lineage>
</organism>
<evidence type="ECO:0000259" key="5">
    <source>
        <dbReference type="PROSITE" id="PS51755"/>
    </source>
</evidence>
<gene>
    <name evidence="6" type="ORF">H9646_17945</name>
</gene>
<feature type="modified residue" description="4-aspartylphosphate" evidence="2">
    <location>
        <position position="52"/>
    </location>
</feature>
<comment type="caution">
    <text evidence="6">The sequence shown here is derived from an EMBL/GenBank/DDBJ whole genome shotgun (WGS) entry which is preliminary data.</text>
</comment>
<reference evidence="6 7" key="1">
    <citation type="submission" date="2020-08" db="EMBL/GenBank/DDBJ databases">
        <title>A Genomic Blueprint of the Chicken Gut Microbiome.</title>
        <authorList>
            <person name="Gilroy R."/>
            <person name="Ravi A."/>
            <person name="Getino M."/>
            <person name="Pursley I."/>
            <person name="Horton D.L."/>
            <person name="Alikhan N.-F."/>
            <person name="Baker D."/>
            <person name="Gharbi K."/>
            <person name="Hall N."/>
            <person name="Watson M."/>
            <person name="Adriaenssens E.M."/>
            <person name="Foster-Nyarko E."/>
            <person name="Jarju S."/>
            <person name="Secka A."/>
            <person name="Antonio M."/>
            <person name="Oren A."/>
            <person name="Chaudhuri R."/>
            <person name="La Ragione R.M."/>
            <person name="Hildebrand F."/>
            <person name="Pallen M.J."/>
        </authorList>
    </citation>
    <scope>NUCLEOTIDE SEQUENCE [LARGE SCALE GENOMIC DNA]</scope>
    <source>
        <strain evidence="6 7">Sa2CVA6</strain>
    </source>
</reference>
<dbReference type="Gene3D" id="3.40.50.2300">
    <property type="match status" value="1"/>
</dbReference>
<evidence type="ECO:0000313" key="7">
    <source>
        <dbReference type="Proteomes" id="UP000634919"/>
    </source>
</evidence>
<dbReference type="Gene3D" id="1.10.10.10">
    <property type="entry name" value="Winged helix-like DNA-binding domain superfamily/Winged helix DNA-binding domain"/>
    <property type="match status" value="1"/>
</dbReference>
<protein>
    <submittedName>
        <fullName evidence="6">Response regulator transcription factor</fullName>
    </submittedName>
</protein>
<dbReference type="InterPro" id="IPR001867">
    <property type="entry name" value="OmpR/PhoB-type_DNA-bd"/>
</dbReference>
<dbReference type="PANTHER" id="PTHR48111:SF76">
    <property type="entry name" value="TWO-COMPONENT RESPONSE REGULATOR"/>
    <property type="match status" value="1"/>
</dbReference>
<dbReference type="Pfam" id="PF00486">
    <property type="entry name" value="Trans_reg_C"/>
    <property type="match status" value="1"/>
</dbReference>
<dbReference type="InterPro" id="IPR001789">
    <property type="entry name" value="Sig_transdc_resp-reg_receiver"/>
</dbReference>
<dbReference type="PANTHER" id="PTHR48111">
    <property type="entry name" value="REGULATOR OF RPOS"/>
    <property type="match status" value="1"/>
</dbReference>
<proteinExistence type="predicted"/>
<feature type="DNA-binding region" description="OmpR/PhoB-type" evidence="3">
    <location>
        <begin position="129"/>
        <end position="227"/>
    </location>
</feature>
<feature type="domain" description="Response regulatory" evidence="4">
    <location>
        <begin position="3"/>
        <end position="118"/>
    </location>
</feature>
<dbReference type="Pfam" id="PF00072">
    <property type="entry name" value="Response_reg"/>
    <property type="match status" value="1"/>
</dbReference>
<keyword evidence="7" id="KW-1185">Reference proteome</keyword>
<evidence type="ECO:0000256" key="1">
    <source>
        <dbReference type="ARBA" id="ARBA00023125"/>
    </source>
</evidence>
<dbReference type="Proteomes" id="UP000634919">
    <property type="component" value="Unassembled WGS sequence"/>
</dbReference>
<dbReference type="InterPro" id="IPR039420">
    <property type="entry name" value="WalR-like"/>
</dbReference>
<evidence type="ECO:0000313" key="6">
    <source>
        <dbReference type="EMBL" id="MBD7962354.1"/>
    </source>
</evidence>
<dbReference type="PROSITE" id="PS50110">
    <property type="entry name" value="RESPONSE_REGULATORY"/>
    <property type="match status" value="1"/>
</dbReference>
<dbReference type="CDD" id="cd00383">
    <property type="entry name" value="trans_reg_C"/>
    <property type="match status" value="1"/>
</dbReference>